<dbReference type="SUPFAM" id="SSF51445">
    <property type="entry name" value="(Trans)glycosidases"/>
    <property type="match status" value="1"/>
</dbReference>
<protein>
    <submittedName>
        <fullName evidence="3">Family 10 glycosylhydrolase</fullName>
    </submittedName>
</protein>
<evidence type="ECO:0000313" key="4">
    <source>
        <dbReference type="Proteomes" id="UP000783796"/>
    </source>
</evidence>
<dbReference type="Pfam" id="PF02638">
    <property type="entry name" value="GHL10"/>
    <property type="match status" value="1"/>
</dbReference>
<proteinExistence type="predicted"/>
<organism evidence="3 4">
    <name type="scientific">Candidatus Phocaeicola faecigallinarum</name>
    <dbReference type="NCBI Taxonomy" id="2838732"/>
    <lineage>
        <taxon>Bacteria</taxon>
        <taxon>Pseudomonadati</taxon>
        <taxon>Bacteroidota</taxon>
        <taxon>Bacteroidia</taxon>
        <taxon>Bacteroidales</taxon>
        <taxon>Bacteroidaceae</taxon>
        <taxon>Phocaeicola</taxon>
    </lineage>
</organism>
<dbReference type="PANTHER" id="PTHR43405">
    <property type="entry name" value="GLYCOSYL HYDROLASE DIGH"/>
    <property type="match status" value="1"/>
</dbReference>
<keyword evidence="1" id="KW-0732">Signal</keyword>
<dbReference type="InterPro" id="IPR052177">
    <property type="entry name" value="Divisome_Glycosyl_Hydrolase"/>
</dbReference>
<name>A0A948WXX7_9BACT</name>
<evidence type="ECO:0000313" key="3">
    <source>
        <dbReference type="EMBL" id="MBU3838561.1"/>
    </source>
</evidence>
<dbReference type="PANTHER" id="PTHR43405:SF1">
    <property type="entry name" value="GLYCOSYL HYDROLASE DIGH"/>
    <property type="match status" value="1"/>
</dbReference>
<dbReference type="Gene3D" id="3.20.20.80">
    <property type="entry name" value="Glycosidases"/>
    <property type="match status" value="1"/>
</dbReference>
<dbReference type="Proteomes" id="UP000783796">
    <property type="component" value="Unassembled WGS sequence"/>
</dbReference>
<evidence type="ECO:0000256" key="1">
    <source>
        <dbReference type="ARBA" id="ARBA00022729"/>
    </source>
</evidence>
<gene>
    <name evidence="3" type="ORF">H9777_09690</name>
</gene>
<accession>A0A948WXX7</accession>
<comment type="caution">
    <text evidence="3">The sequence shown here is derived from an EMBL/GenBank/DDBJ whole genome shotgun (WGS) entry which is preliminary data.</text>
</comment>
<reference evidence="3" key="1">
    <citation type="journal article" date="2021" name="PeerJ">
        <title>Extensive microbial diversity within the chicken gut microbiome revealed by metagenomics and culture.</title>
        <authorList>
            <person name="Gilroy R."/>
            <person name="Ravi A."/>
            <person name="Getino M."/>
            <person name="Pursley I."/>
            <person name="Horton D.L."/>
            <person name="Alikhan N.F."/>
            <person name="Baker D."/>
            <person name="Gharbi K."/>
            <person name="Hall N."/>
            <person name="Watson M."/>
            <person name="Adriaenssens E.M."/>
            <person name="Foster-Nyarko E."/>
            <person name="Jarju S."/>
            <person name="Secka A."/>
            <person name="Antonio M."/>
            <person name="Oren A."/>
            <person name="Chaudhuri R.R."/>
            <person name="La Ragione R."/>
            <person name="Hildebrand F."/>
            <person name="Pallen M.J."/>
        </authorList>
    </citation>
    <scope>NUCLEOTIDE SEQUENCE</scope>
    <source>
        <strain evidence="3">G4-2901</strain>
    </source>
</reference>
<sequence length="556" mass="64383">MQRIIIIISLITIFTTNILASPKYEIRAAWITTIGGLDWPTTKATSEYGIKRQKEELRRQLDMLKEANFNTVLFQTRLRGDVIYPSVYETFAESLSGKTGRNPGYDPLKFAIEECHKRRMEIHAWMVCIPAGNDRQVKLLGKQSVVKKKPTMCIHFKRAWYLDPGNPETAKYLAAIAKEITMNYDIDGIHLDYIRYPENGENFPDGKTFRKYGKGKSLAQWRRDNITSIVKTIYNDVKSIKPWVKVSSSPVGKYNDTRRYSSKGWNAYNAVYQDAKLWLETGIHDAIFPMMYFRNNQFYPFALDWEENKHGRWVVPGLGIYFLKHKAHEWDINEIMRQIHFTRRNGLDGQAFFRNEFLMKNTCGLTDSLKCRFYAYPAAVPPMVWQDSIAPEQPVNGVISFRNDSVMINWEKADSSEAEELTYRIYASDFYPVDTNDGKNIICLKHSSNSFRYSTKNGNIKRFWAITATDRYGNESSPLELNRPADDERIISVNRLPEAPEGCTVVVNDVTGMELFRTKNTSDELIKKLQKGVYSIQYLLQDGKEENITLIISEHR</sequence>
<reference evidence="3" key="2">
    <citation type="submission" date="2021-04" db="EMBL/GenBank/DDBJ databases">
        <authorList>
            <person name="Gilroy R."/>
        </authorList>
    </citation>
    <scope>NUCLEOTIDE SEQUENCE</scope>
    <source>
        <strain evidence="3">G4-2901</strain>
    </source>
</reference>
<feature type="domain" description="Glycosyl hydrolase-like 10" evidence="2">
    <location>
        <begin position="25"/>
        <end position="310"/>
    </location>
</feature>
<dbReference type="InterPro" id="IPR017853">
    <property type="entry name" value="GH"/>
</dbReference>
<evidence type="ECO:0000259" key="2">
    <source>
        <dbReference type="Pfam" id="PF02638"/>
    </source>
</evidence>
<dbReference type="AlphaFoldDB" id="A0A948WXX7"/>
<dbReference type="InterPro" id="IPR003790">
    <property type="entry name" value="GHL10"/>
</dbReference>
<dbReference type="EMBL" id="JAHLFW010000080">
    <property type="protein sequence ID" value="MBU3838561.1"/>
    <property type="molecule type" value="Genomic_DNA"/>
</dbReference>